<dbReference type="EMBL" id="JBJJXE010000011">
    <property type="protein sequence ID" value="MFL1732773.1"/>
    <property type="molecule type" value="Genomic_DNA"/>
</dbReference>
<reference evidence="1 2" key="1">
    <citation type="submission" date="2024-11" db="EMBL/GenBank/DDBJ databases">
        <title>First Report of Moraxella oculi in Brazil in an Infectious Bovine Keratoconjunctivitis Outbreak.</title>
        <authorList>
            <person name="Carvalho C.V."/>
            <person name="Domingues R."/>
            <person name="Coutinho C."/>
            <person name="Honorio N.T.B.S."/>
            <person name="Faza D.R.L.R."/>
            <person name="Carvalho W.A."/>
            <person name="Machado A.B.F."/>
            <person name="Martins M.F."/>
            <person name="Gaspar E.B."/>
        </authorList>
    </citation>
    <scope>NUCLEOTIDE SEQUENCE [LARGE SCALE GENOMIC DNA]</scope>
    <source>
        <strain evidence="1 2">2117LE</strain>
    </source>
</reference>
<sequence length="119" mass="13990">MIIQNHINEIQSIYKEWLAVQKRLETAKRDLTKSIELMSKLECFYFDGEYREFSEQIENGAKVDLTTDGEYSVMGEDTIWNAFHEQQVLLWDFLRTATKALDRDAPEFYAQASNTPQKD</sequence>
<dbReference type="Pfam" id="PF14131">
    <property type="entry name" value="DUF4298"/>
    <property type="match status" value="1"/>
</dbReference>
<comment type="caution">
    <text evidence="1">The sequence shown here is derived from an EMBL/GenBank/DDBJ whole genome shotgun (WGS) entry which is preliminary data.</text>
</comment>
<evidence type="ECO:0000313" key="2">
    <source>
        <dbReference type="Proteomes" id="UP001624684"/>
    </source>
</evidence>
<gene>
    <name evidence="1" type="ORF">ACJHVH_07175</name>
</gene>
<protein>
    <submittedName>
        <fullName evidence="1">DUF4298 domain-containing protein</fullName>
    </submittedName>
</protein>
<proteinExistence type="predicted"/>
<dbReference type="Proteomes" id="UP001624684">
    <property type="component" value="Unassembled WGS sequence"/>
</dbReference>
<dbReference type="RefSeq" id="WP_249099639.1">
    <property type="nucleotide sequence ID" value="NZ_JAMBAQ010000007.1"/>
</dbReference>
<name>A0ABW8U7X6_9GAMM</name>
<accession>A0ABW8U7X6</accession>
<keyword evidence="2" id="KW-1185">Reference proteome</keyword>
<dbReference type="InterPro" id="IPR025384">
    <property type="entry name" value="DUF4298"/>
</dbReference>
<evidence type="ECO:0000313" key="1">
    <source>
        <dbReference type="EMBL" id="MFL1732773.1"/>
    </source>
</evidence>
<organism evidence="1 2">
    <name type="scientific">Moraxella oculi</name>
    <dbReference type="NCBI Taxonomy" id="2940516"/>
    <lineage>
        <taxon>Bacteria</taxon>
        <taxon>Pseudomonadati</taxon>
        <taxon>Pseudomonadota</taxon>
        <taxon>Gammaproteobacteria</taxon>
        <taxon>Moraxellales</taxon>
        <taxon>Moraxellaceae</taxon>
        <taxon>Moraxella</taxon>
    </lineage>
</organism>